<protein>
    <submittedName>
        <fullName evidence="3">Uncharacterized protein</fullName>
    </submittedName>
</protein>
<evidence type="ECO:0000256" key="2">
    <source>
        <dbReference type="SAM" id="Phobius"/>
    </source>
</evidence>
<feature type="region of interest" description="Disordered" evidence="1">
    <location>
        <begin position="157"/>
        <end position="178"/>
    </location>
</feature>
<organism evidence="3">
    <name type="scientific">Streptomyces sp. NBC_00003</name>
    <dbReference type="NCBI Taxonomy" id="2903608"/>
    <lineage>
        <taxon>Bacteria</taxon>
        <taxon>Bacillati</taxon>
        <taxon>Actinomycetota</taxon>
        <taxon>Actinomycetes</taxon>
        <taxon>Kitasatosporales</taxon>
        <taxon>Streptomycetaceae</taxon>
        <taxon>Streptomyces</taxon>
    </lineage>
</organism>
<evidence type="ECO:0000313" key="3">
    <source>
        <dbReference type="EMBL" id="WTW59341.1"/>
    </source>
</evidence>
<feature type="region of interest" description="Disordered" evidence="1">
    <location>
        <begin position="277"/>
        <end position="316"/>
    </location>
</feature>
<feature type="compositionally biased region" description="Basic residues" evidence="1">
    <location>
        <begin position="277"/>
        <end position="298"/>
    </location>
</feature>
<proteinExistence type="predicted"/>
<keyword evidence="2" id="KW-1133">Transmembrane helix</keyword>
<gene>
    <name evidence="3" type="ORF">OG549_01010</name>
</gene>
<keyword evidence="2" id="KW-0812">Transmembrane</keyword>
<dbReference type="AlphaFoldDB" id="A0AAU2UW05"/>
<name>A0AAU2UW05_9ACTN</name>
<sequence>MKRARSPENAQRRVGRNLVLFTVPLALIVLLSVLLIWEIVRDNMAEATRERWPWRLALLDQQSLGHMLALTGGVAFARAQYARSVRPQIGWSGVPMPNTYGMSGDEVWEVTVQNGGTRSATIECAEYAIEWRGQPTGPWLSSQEASRALAQGPIKRAVPTQPEGPLPSTQPAVENAPGKSREAAFAGWKPVNGKDFYLNTIGYGGQLGTFVVGRFSHRIVDELADLHVRLRVVDAAGDHHERVLNCLIGAESEMRAADETLPPRAVFPARAGSLSLKKGRVSKPRRAPVPAPRRRRPTARGIRGAQAEPPGPEGMC</sequence>
<reference evidence="3" key="1">
    <citation type="submission" date="2022-10" db="EMBL/GenBank/DDBJ databases">
        <title>The complete genomes of actinobacterial strains from the NBC collection.</title>
        <authorList>
            <person name="Joergensen T.S."/>
            <person name="Alvarez Arevalo M."/>
            <person name="Sterndorff E.B."/>
            <person name="Faurdal D."/>
            <person name="Vuksanovic O."/>
            <person name="Mourched A.-S."/>
            <person name="Charusanti P."/>
            <person name="Shaw S."/>
            <person name="Blin K."/>
            <person name="Weber T."/>
        </authorList>
    </citation>
    <scope>NUCLEOTIDE SEQUENCE</scope>
    <source>
        <strain evidence="3">NBC_00003</strain>
    </source>
</reference>
<feature type="transmembrane region" description="Helical" evidence="2">
    <location>
        <begin position="20"/>
        <end position="40"/>
    </location>
</feature>
<evidence type="ECO:0000256" key="1">
    <source>
        <dbReference type="SAM" id="MobiDB-lite"/>
    </source>
</evidence>
<dbReference type="EMBL" id="CP108318">
    <property type="protein sequence ID" value="WTW59341.1"/>
    <property type="molecule type" value="Genomic_DNA"/>
</dbReference>
<keyword evidence="2" id="KW-0472">Membrane</keyword>
<accession>A0AAU2UW05</accession>